<feature type="chain" id="PRO_5046906101" description="Secreted protein" evidence="1">
    <location>
        <begin position="19"/>
        <end position="233"/>
    </location>
</feature>
<evidence type="ECO:0008006" key="4">
    <source>
        <dbReference type="Google" id="ProtNLM"/>
    </source>
</evidence>
<sequence>MRAIYIVVYFLFISGALAQVAGFGKSSGVTTDAQLGISYNEVDVQGSPYVNELYKKGTTVVYGKKAREALMRYNAYTDAIEIIDENGKARSILRQRNIVATFGGKSYVVMGYLDEGKSKLGYFNPLNEGHVELLWKPKKIFVQAENPDHGYDTFSPPTFKDVSRYYIRKEGKPAETFRLSKRSLLKYLDEESKNLKEYIRINNLNLKEEKDVIILIEYYNSLLSNQKSNEIES</sequence>
<dbReference type="RefSeq" id="WP_272649531.1">
    <property type="nucleotide sequence ID" value="NZ_JAZDDG010000001.1"/>
</dbReference>
<dbReference type="Proteomes" id="UP001356308">
    <property type="component" value="Unassembled WGS sequence"/>
</dbReference>
<keyword evidence="1" id="KW-0732">Signal</keyword>
<comment type="caution">
    <text evidence="2">The sequence shown here is derived from an EMBL/GenBank/DDBJ whole genome shotgun (WGS) entry which is preliminary data.</text>
</comment>
<dbReference type="EMBL" id="JAZDDG010000001">
    <property type="protein sequence ID" value="MEE1974700.1"/>
    <property type="molecule type" value="Genomic_DNA"/>
</dbReference>
<proteinExistence type="predicted"/>
<keyword evidence="3" id="KW-1185">Reference proteome</keyword>
<accession>A0ABU7IP75</accession>
<name>A0ABU7IP75_9FLAO</name>
<reference evidence="2 3" key="1">
    <citation type="submission" date="2024-01" db="EMBL/GenBank/DDBJ databases">
        <title>Maribacter spp. originated from different algae showed divergent polysaccharides utilization ability.</title>
        <authorList>
            <person name="Wang H."/>
            <person name="Wu Y."/>
        </authorList>
    </citation>
    <scope>NUCLEOTIDE SEQUENCE [LARGE SCALE GENOMIC DNA]</scope>
    <source>
        <strain evidence="2 3">PR1</strain>
    </source>
</reference>
<feature type="signal peptide" evidence="1">
    <location>
        <begin position="1"/>
        <end position="18"/>
    </location>
</feature>
<gene>
    <name evidence="2" type="ORF">V1I91_01370</name>
</gene>
<evidence type="ECO:0000313" key="3">
    <source>
        <dbReference type="Proteomes" id="UP001356308"/>
    </source>
</evidence>
<organism evidence="2 3">
    <name type="scientific">Maribacter cobaltidurans</name>
    <dbReference type="NCBI Taxonomy" id="1178778"/>
    <lineage>
        <taxon>Bacteria</taxon>
        <taxon>Pseudomonadati</taxon>
        <taxon>Bacteroidota</taxon>
        <taxon>Flavobacteriia</taxon>
        <taxon>Flavobacteriales</taxon>
        <taxon>Flavobacteriaceae</taxon>
        <taxon>Maribacter</taxon>
    </lineage>
</organism>
<protein>
    <recommendedName>
        <fullName evidence="4">Secreted protein</fullName>
    </recommendedName>
</protein>
<evidence type="ECO:0000313" key="2">
    <source>
        <dbReference type="EMBL" id="MEE1974700.1"/>
    </source>
</evidence>
<evidence type="ECO:0000256" key="1">
    <source>
        <dbReference type="SAM" id="SignalP"/>
    </source>
</evidence>